<dbReference type="FunFam" id="3.30.160.60:FF:000145">
    <property type="entry name" value="Zinc finger protein 574"/>
    <property type="match status" value="1"/>
</dbReference>
<dbReference type="PROSITE" id="PS00028">
    <property type="entry name" value="ZINC_FINGER_C2H2_1"/>
    <property type="match status" value="2"/>
</dbReference>
<dbReference type="EMBL" id="JAAECE010000003">
    <property type="protein sequence ID" value="KAF1803559.1"/>
    <property type="molecule type" value="Genomic_DNA"/>
</dbReference>
<dbReference type="GO" id="GO:0005634">
    <property type="term" value="C:nucleus"/>
    <property type="evidence" value="ECO:0007669"/>
    <property type="project" value="UniProtKB-SubCell"/>
</dbReference>
<dbReference type="FunFam" id="3.30.160.60:FF:001102">
    <property type="entry name" value="Transcription factor IIIA"/>
    <property type="match status" value="1"/>
</dbReference>
<organism evidence="10 11">
    <name type="scientific">Mucor circinelloides f. lusitanicus</name>
    <name type="common">Mucor racemosus var. lusitanicus</name>
    <dbReference type="NCBI Taxonomy" id="29924"/>
    <lineage>
        <taxon>Eukaryota</taxon>
        <taxon>Fungi</taxon>
        <taxon>Fungi incertae sedis</taxon>
        <taxon>Mucoromycota</taxon>
        <taxon>Mucoromycotina</taxon>
        <taxon>Mucoromycetes</taxon>
        <taxon>Mucorales</taxon>
        <taxon>Mucorineae</taxon>
        <taxon>Mucoraceae</taxon>
        <taxon>Mucor</taxon>
    </lineage>
</organism>
<keyword evidence="2" id="KW-0479">Metal-binding</keyword>
<dbReference type="PANTHER" id="PTHR16515:SF66">
    <property type="entry name" value="C2H2-TYPE DOMAIN-CONTAINING PROTEIN"/>
    <property type="match status" value="1"/>
</dbReference>
<evidence type="ECO:0000313" key="11">
    <source>
        <dbReference type="Proteomes" id="UP000469890"/>
    </source>
</evidence>
<dbReference type="PANTHER" id="PTHR16515">
    <property type="entry name" value="PR DOMAIN ZINC FINGER PROTEIN"/>
    <property type="match status" value="1"/>
</dbReference>
<gene>
    <name evidence="10" type="ORF">FB192DRAFT_1368675</name>
</gene>
<feature type="domain" description="C2H2-type" evidence="9">
    <location>
        <begin position="234"/>
        <end position="261"/>
    </location>
</feature>
<evidence type="ECO:0000256" key="7">
    <source>
        <dbReference type="PROSITE-ProRule" id="PRU00042"/>
    </source>
</evidence>
<protein>
    <recommendedName>
        <fullName evidence="9">C2H2-type domain-containing protein</fullName>
    </recommendedName>
</protein>
<evidence type="ECO:0000256" key="6">
    <source>
        <dbReference type="ARBA" id="ARBA00023242"/>
    </source>
</evidence>
<evidence type="ECO:0000256" key="2">
    <source>
        <dbReference type="ARBA" id="ARBA00022723"/>
    </source>
</evidence>
<evidence type="ECO:0000256" key="8">
    <source>
        <dbReference type="SAM" id="MobiDB-lite"/>
    </source>
</evidence>
<comment type="subcellular location">
    <subcellularLocation>
        <location evidence="1">Nucleus</location>
    </subcellularLocation>
</comment>
<dbReference type="InterPro" id="IPR036236">
    <property type="entry name" value="Znf_C2H2_sf"/>
</dbReference>
<dbReference type="Proteomes" id="UP000469890">
    <property type="component" value="Unassembled WGS sequence"/>
</dbReference>
<dbReference type="Gene3D" id="3.30.160.60">
    <property type="entry name" value="Classic Zinc Finger"/>
    <property type="match status" value="2"/>
</dbReference>
<evidence type="ECO:0000313" key="10">
    <source>
        <dbReference type="EMBL" id="KAF1803559.1"/>
    </source>
</evidence>
<evidence type="ECO:0000256" key="5">
    <source>
        <dbReference type="ARBA" id="ARBA00022833"/>
    </source>
</evidence>
<dbReference type="SUPFAM" id="SSF57667">
    <property type="entry name" value="beta-beta-alpha zinc fingers"/>
    <property type="match status" value="1"/>
</dbReference>
<evidence type="ECO:0000256" key="4">
    <source>
        <dbReference type="ARBA" id="ARBA00022771"/>
    </source>
</evidence>
<sequence>MSHHHHQHQTYEKPSLPSIQFLLNTSTLDQPKRQHSRQSASISSLPSELQQLSLAAPATNAIPERSENHQPSWMMMPPTHATPAPTTQNYRRPPGASHTRSISLANSTLVLPPPPASAPAPLATTLHFPSSSSFPKSRHRRTVSANTTIQHDLFSSNLPFISEQQPQPQPQTTRAHTDSPPAKFKDSPQQKQLNVALNMSPTLFLNELGDRRLEEKTEEYENVLVARDEQTGRYYCPFCNKAFNRPSSLRIHTYSHTGEKPFVCQEEGCGRQFSVQSNMRRHLRVHRLGRSKK</sequence>
<dbReference type="AlphaFoldDB" id="A0A8H4BK35"/>
<reference evidence="10 11" key="1">
    <citation type="submission" date="2019-09" db="EMBL/GenBank/DDBJ databases">
        <authorList>
            <consortium name="DOE Joint Genome Institute"/>
            <person name="Mondo S.J."/>
            <person name="Navarro-Mendoza M.I."/>
            <person name="Perez-Arques C."/>
            <person name="Panchal S."/>
            <person name="Nicolas F.E."/>
            <person name="Ganguly P."/>
            <person name="Pangilinan J."/>
            <person name="Grigoriev I."/>
            <person name="Heitman J."/>
            <person name="Sanya K."/>
            <person name="Garre V."/>
        </authorList>
    </citation>
    <scope>NUCLEOTIDE SEQUENCE [LARGE SCALE GENOMIC DNA]</scope>
    <source>
        <strain evidence="10 11">MU402</strain>
    </source>
</reference>
<feature type="region of interest" description="Disordered" evidence="8">
    <location>
        <begin position="161"/>
        <end position="189"/>
    </location>
</feature>
<dbReference type="SMART" id="SM00355">
    <property type="entry name" value="ZnF_C2H2"/>
    <property type="match status" value="2"/>
</dbReference>
<keyword evidence="3" id="KW-0677">Repeat</keyword>
<dbReference type="Pfam" id="PF00096">
    <property type="entry name" value="zf-C2H2"/>
    <property type="match status" value="2"/>
</dbReference>
<keyword evidence="4 7" id="KW-0863">Zinc-finger</keyword>
<dbReference type="PROSITE" id="PS50157">
    <property type="entry name" value="ZINC_FINGER_C2H2_2"/>
    <property type="match status" value="2"/>
</dbReference>
<keyword evidence="6" id="KW-0539">Nucleus</keyword>
<dbReference type="InterPro" id="IPR013087">
    <property type="entry name" value="Znf_C2H2_type"/>
</dbReference>
<evidence type="ECO:0000256" key="1">
    <source>
        <dbReference type="ARBA" id="ARBA00004123"/>
    </source>
</evidence>
<accession>A0A8H4BK35</accession>
<dbReference type="InterPro" id="IPR050331">
    <property type="entry name" value="Zinc_finger"/>
</dbReference>
<name>A0A8H4BK35_MUCCL</name>
<dbReference type="GO" id="GO:0010468">
    <property type="term" value="P:regulation of gene expression"/>
    <property type="evidence" value="ECO:0007669"/>
    <property type="project" value="TreeGrafter"/>
</dbReference>
<evidence type="ECO:0000256" key="3">
    <source>
        <dbReference type="ARBA" id="ARBA00022737"/>
    </source>
</evidence>
<feature type="region of interest" description="Disordered" evidence="8">
    <location>
        <begin position="68"/>
        <end position="143"/>
    </location>
</feature>
<evidence type="ECO:0000259" key="9">
    <source>
        <dbReference type="PROSITE" id="PS50157"/>
    </source>
</evidence>
<dbReference type="GO" id="GO:0008270">
    <property type="term" value="F:zinc ion binding"/>
    <property type="evidence" value="ECO:0007669"/>
    <property type="project" value="UniProtKB-KW"/>
</dbReference>
<proteinExistence type="predicted"/>
<feature type="domain" description="C2H2-type" evidence="9">
    <location>
        <begin position="262"/>
        <end position="291"/>
    </location>
</feature>
<comment type="caution">
    <text evidence="10">The sequence shown here is derived from an EMBL/GenBank/DDBJ whole genome shotgun (WGS) entry which is preliminary data.</text>
</comment>
<keyword evidence="5" id="KW-0862">Zinc</keyword>
<feature type="compositionally biased region" description="Low complexity" evidence="8">
    <location>
        <begin position="74"/>
        <end position="87"/>
    </location>
</feature>